<reference evidence="1 2" key="1">
    <citation type="submission" date="2016-10" db="EMBL/GenBank/DDBJ databases">
        <authorList>
            <person name="de Groot N.N."/>
        </authorList>
    </citation>
    <scope>NUCLEOTIDE SEQUENCE [LARGE SCALE GENOMIC DNA]</scope>
    <source>
        <strain evidence="1 2">ASO4-2</strain>
    </source>
</reference>
<accession>A0A1G6BDL6</accession>
<dbReference type="STRING" id="617002.SAMN05660653_00928"/>
<keyword evidence="2" id="KW-1185">Reference proteome</keyword>
<dbReference type="AlphaFoldDB" id="A0A1G6BDL6"/>
<evidence type="ECO:0000313" key="1">
    <source>
        <dbReference type="EMBL" id="SDB18708.1"/>
    </source>
</evidence>
<dbReference type="EMBL" id="FMXO01000004">
    <property type="protein sequence ID" value="SDB18708.1"/>
    <property type="molecule type" value="Genomic_DNA"/>
</dbReference>
<evidence type="ECO:0000313" key="2">
    <source>
        <dbReference type="Proteomes" id="UP000198771"/>
    </source>
</evidence>
<organism evidence="1 2">
    <name type="scientific">Desulfonatronum thiosulfatophilum</name>
    <dbReference type="NCBI Taxonomy" id="617002"/>
    <lineage>
        <taxon>Bacteria</taxon>
        <taxon>Pseudomonadati</taxon>
        <taxon>Thermodesulfobacteriota</taxon>
        <taxon>Desulfovibrionia</taxon>
        <taxon>Desulfovibrionales</taxon>
        <taxon>Desulfonatronaceae</taxon>
        <taxon>Desulfonatronum</taxon>
    </lineage>
</organism>
<protein>
    <submittedName>
        <fullName evidence="1">Uncharacterized protein</fullName>
    </submittedName>
</protein>
<proteinExistence type="predicted"/>
<dbReference type="Proteomes" id="UP000198771">
    <property type="component" value="Unassembled WGS sequence"/>
</dbReference>
<gene>
    <name evidence="1" type="ORF">SAMN05660653_00928</name>
</gene>
<sequence length="147" mass="16238">MIMEQIQAGSSVESACRKCKTVTDHHVVVMLDDKIGKVQCKVCSGKHAYRPPKEEPLPKAPRVKKAAAGKKAVAPKKLSPEVTAHWEKMVQTTPQENMLPYSMSGAFQPGDVISHTTFGPGYVQQFIKPNMIEVLFQDSVKKLRCCA</sequence>
<name>A0A1G6BDL6_9BACT</name>